<dbReference type="Proteomes" id="UP000515917">
    <property type="component" value="Chromosome"/>
</dbReference>
<gene>
    <name evidence="1" type="ORF">C1H71_11610</name>
</gene>
<protein>
    <submittedName>
        <fullName evidence="1">Uncharacterized protein</fullName>
    </submittedName>
</protein>
<evidence type="ECO:0000313" key="1">
    <source>
        <dbReference type="EMBL" id="QBC44110.1"/>
    </source>
</evidence>
<keyword evidence="2" id="KW-1185">Reference proteome</keyword>
<sequence>MSPWFSFIISCLALSVSGVTAWLTFFRKGRLLITQPTVIFFGPDGSKFDSKSNKIYLRTLLYSTAKRGQVLESLHVALHRNESKQNFNIWVYGEKGNLKRGSGLFVPQEGVIFDHHFLLPEDGANFNFNSGVYKLTVIAKLVGQSSKHELASIELAISEVQAMALVKPSAGIYFDWGPDQQSYYSHIEIKPEVEPDFEQGRKS</sequence>
<dbReference type="RefSeq" id="WP_130106662.1">
    <property type="nucleotide sequence ID" value="NZ_CP025781.1"/>
</dbReference>
<dbReference type="EMBL" id="CP025781">
    <property type="protein sequence ID" value="QBC44110.1"/>
    <property type="molecule type" value="Genomic_DNA"/>
</dbReference>
<proteinExistence type="predicted"/>
<reference evidence="1 2" key="1">
    <citation type="submission" date="2018-01" db="EMBL/GenBank/DDBJ databases">
        <title>Genome sequence of Iodobacter sp. strain PCH194 isolated from Indian Trans-Himalaya.</title>
        <authorList>
            <person name="Kumar V."/>
            <person name="Thakur V."/>
            <person name="Kumar S."/>
            <person name="Singh D."/>
        </authorList>
    </citation>
    <scope>NUCLEOTIDE SEQUENCE [LARGE SCALE GENOMIC DNA]</scope>
    <source>
        <strain evidence="1 2">PCH194</strain>
    </source>
</reference>
<dbReference type="AlphaFoldDB" id="A0A7G3G9D2"/>
<name>A0A7G3G9D2_9NEIS</name>
<organism evidence="1 2">
    <name type="scientific">Iodobacter fluviatilis</name>
    <dbReference type="NCBI Taxonomy" id="537"/>
    <lineage>
        <taxon>Bacteria</taxon>
        <taxon>Pseudomonadati</taxon>
        <taxon>Pseudomonadota</taxon>
        <taxon>Betaproteobacteria</taxon>
        <taxon>Neisseriales</taxon>
        <taxon>Chitinibacteraceae</taxon>
        <taxon>Iodobacter</taxon>
    </lineage>
</organism>
<accession>A0A7G3G9D2</accession>
<dbReference type="KEGG" id="ifl:C1H71_11610"/>
<evidence type="ECO:0000313" key="2">
    <source>
        <dbReference type="Proteomes" id="UP000515917"/>
    </source>
</evidence>